<gene>
    <name evidence="2" type="ORF">GGX14DRAFT_678927</name>
</gene>
<protein>
    <submittedName>
        <fullName evidence="2">Uncharacterized protein</fullName>
    </submittedName>
</protein>
<proteinExistence type="predicted"/>
<evidence type="ECO:0000256" key="1">
    <source>
        <dbReference type="SAM" id="MobiDB-lite"/>
    </source>
</evidence>
<keyword evidence="3" id="KW-1185">Reference proteome</keyword>
<evidence type="ECO:0000313" key="3">
    <source>
        <dbReference type="Proteomes" id="UP001219525"/>
    </source>
</evidence>
<accession>A0AAD6UXG0</accession>
<feature type="compositionally biased region" description="Basic and acidic residues" evidence="1">
    <location>
        <begin position="189"/>
        <end position="201"/>
    </location>
</feature>
<dbReference type="Proteomes" id="UP001219525">
    <property type="component" value="Unassembled WGS sequence"/>
</dbReference>
<dbReference type="AlphaFoldDB" id="A0AAD6UXG0"/>
<sequence length="289" mass="30840">MEQQRDVRVGERHGTARLHARTQHVRAMHGHRVVEGAARGMEDGHAHDAASGLIVSRRPVSHRCSRSTPPLPLHDVHTHGQSFAAKDWRREAGAHALHRKGTTSPTSTTRASCWTAACTHAYALICVAAAGSAACGAAPLGQPRALAAEPRAGAQQARARAARTRRCIWRGMRGRARRELAAALADAAAHAEGKGDGEAGARRGGGGRRVVQGIPPGAAATWSSCSGRSAQQLTRPTFSPIRAPAGAEQREVWRVVLVGLRSVTDYNTHITRDIGGLRPFLQSEENGRR</sequence>
<feature type="region of interest" description="Disordered" evidence="1">
    <location>
        <begin position="58"/>
        <end position="82"/>
    </location>
</feature>
<dbReference type="EMBL" id="JARJCW010000098">
    <property type="protein sequence ID" value="KAJ7194398.1"/>
    <property type="molecule type" value="Genomic_DNA"/>
</dbReference>
<evidence type="ECO:0000313" key="2">
    <source>
        <dbReference type="EMBL" id="KAJ7194398.1"/>
    </source>
</evidence>
<name>A0AAD6UXG0_9AGAR</name>
<organism evidence="2 3">
    <name type="scientific">Mycena pura</name>
    <dbReference type="NCBI Taxonomy" id="153505"/>
    <lineage>
        <taxon>Eukaryota</taxon>
        <taxon>Fungi</taxon>
        <taxon>Dikarya</taxon>
        <taxon>Basidiomycota</taxon>
        <taxon>Agaricomycotina</taxon>
        <taxon>Agaricomycetes</taxon>
        <taxon>Agaricomycetidae</taxon>
        <taxon>Agaricales</taxon>
        <taxon>Marasmiineae</taxon>
        <taxon>Mycenaceae</taxon>
        <taxon>Mycena</taxon>
    </lineage>
</organism>
<feature type="region of interest" description="Disordered" evidence="1">
    <location>
        <begin position="188"/>
        <end position="209"/>
    </location>
</feature>
<reference evidence="2" key="1">
    <citation type="submission" date="2023-03" db="EMBL/GenBank/DDBJ databases">
        <title>Massive genome expansion in bonnet fungi (Mycena s.s.) driven by repeated elements and novel gene families across ecological guilds.</title>
        <authorList>
            <consortium name="Lawrence Berkeley National Laboratory"/>
            <person name="Harder C.B."/>
            <person name="Miyauchi S."/>
            <person name="Viragh M."/>
            <person name="Kuo A."/>
            <person name="Thoen E."/>
            <person name="Andreopoulos B."/>
            <person name="Lu D."/>
            <person name="Skrede I."/>
            <person name="Drula E."/>
            <person name="Henrissat B."/>
            <person name="Morin E."/>
            <person name="Kohler A."/>
            <person name="Barry K."/>
            <person name="LaButti K."/>
            <person name="Morin E."/>
            <person name="Salamov A."/>
            <person name="Lipzen A."/>
            <person name="Mereny Z."/>
            <person name="Hegedus B."/>
            <person name="Baldrian P."/>
            <person name="Stursova M."/>
            <person name="Weitz H."/>
            <person name="Taylor A."/>
            <person name="Grigoriev I.V."/>
            <person name="Nagy L.G."/>
            <person name="Martin F."/>
            <person name="Kauserud H."/>
        </authorList>
    </citation>
    <scope>NUCLEOTIDE SEQUENCE</scope>
    <source>
        <strain evidence="2">9144</strain>
    </source>
</reference>
<comment type="caution">
    <text evidence="2">The sequence shown here is derived from an EMBL/GenBank/DDBJ whole genome shotgun (WGS) entry which is preliminary data.</text>
</comment>